<evidence type="ECO:0000259" key="1">
    <source>
        <dbReference type="SMART" id="SM00256"/>
    </source>
</evidence>
<dbReference type="SUPFAM" id="SSF52047">
    <property type="entry name" value="RNI-like"/>
    <property type="match status" value="1"/>
</dbReference>
<dbReference type="EMBL" id="MCFE01000156">
    <property type="protein sequence ID" value="ORX96375.1"/>
    <property type="molecule type" value="Genomic_DNA"/>
</dbReference>
<feature type="domain" description="F-box" evidence="1">
    <location>
        <begin position="8"/>
        <end position="49"/>
    </location>
</feature>
<proteinExistence type="predicted"/>
<dbReference type="Gene3D" id="1.20.1280.50">
    <property type="match status" value="1"/>
</dbReference>
<dbReference type="OrthoDB" id="550575at2759"/>
<evidence type="ECO:0000313" key="2">
    <source>
        <dbReference type="EMBL" id="ORX96375.1"/>
    </source>
</evidence>
<dbReference type="AlphaFoldDB" id="A0A1Y1YEJ8"/>
<organism evidence="2 3">
    <name type="scientific">Basidiobolus meristosporus CBS 931.73</name>
    <dbReference type="NCBI Taxonomy" id="1314790"/>
    <lineage>
        <taxon>Eukaryota</taxon>
        <taxon>Fungi</taxon>
        <taxon>Fungi incertae sedis</taxon>
        <taxon>Zoopagomycota</taxon>
        <taxon>Entomophthoromycotina</taxon>
        <taxon>Basidiobolomycetes</taxon>
        <taxon>Basidiobolales</taxon>
        <taxon>Basidiobolaceae</taxon>
        <taxon>Basidiobolus</taxon>
    </lineage>
</organism>
<evidence type="ECO:0000313" key="3">
    <source>
        <dbReference type="Proteomes" id="UP000193498"/>
    </source>
</evidence>
<comment type="caution">
    <text evidence="2">The sequence shown here is derived from an EMBL/GenBank/DDBJ whole genome shotgun (WGS) entry which is preliminary data.</text>
</comment>
<dbReference type="Pfam" id="PF12937">
    <property type="entry name" value="F-box-like"/>
    <property type="match status" value="1"/>
</dbReference>
<dbReference type="PANTHER" id="PTHR38926:SF72">
    <property type="entry name" value="IM:7136021-RELATED"/>
    <property type="match status" value="1"/>
</dbReference>
<dbReference type="InParanoid" id="A0A1Y1YEJ8"/>
<dbReference type="InterPro" id="IPR032675">
    <property type="entry name" value="LRR_dom_sf"/>
</dbReference>
<reference evidence="2 3" key="1">
    <citation type="submission" date="2016-07" db="EMBL/GenBank/DDBJ databases">
        <title>Pervasive Adenine N6-methylation of Active Genes in Fungi.</title>
        <authorList>
            <consortium name="DOE Joint Genome Institute"/>
            <person name="Mondo S.J."/>
            <person name="Dannebaum R.O."/>
            <person name="Kuo R.C."/>
            <person name="Labutti K."/>
            <person name="Haridas S."/>
            <person name="Kuo A."/>
            <person name="Salamov A."/>
            <person name="Ahrendt S.R."/>
            <person name="Lipzen A."/>
            <person name="Sullivan W."/>
            <person name="Andreopoulos W.B."/>
            <person name="Clum A."/>
            <person name="Lindquist E."/>
            <person name="Daum C."/>
            <person name="Ramamoorthy G.K."/>
            <person name="Gryganskyi A."/>
            <person name="Culley D."/>
            <person name="Magnuson J.K."/>
            <person name="James T.Y."/>
            <person name="O'Malley M.A."/>
            <person name="Stajich J.E."/>
            <person name="Spatafora J.W."/>
            <person name="Visel A."/>
            <person name="Grigoriev I.V."/>
        </authorList>
    </citation>
    <scope>NUCLEOTIDE SEQUENCE [LARGE SCALE GENOMIC DNA]</scope>
    <source>
        <strain evidence="2 3">CBS 931.73</strain>
    </source>
</reference>
<dbReference type="SMART" id="SM00256">
    <property type="entry name" value="FBOX"/>
    <property type="match status" value="1"/>
</dbReference>
<dbReference type="Gene3D" id="3.80.10.10">
    <property type="entry name" value="Ribonuclease Inhibitor"/>
    <property type="match status" value="2"/>
</dbReference>
<gene>
    <name evidence="2" type="ORF">K493DRAFT_336940</name>
</gene>
<accession>A0A1Y1YEJ8</accession>
<dbReference type="PANTHER" id="PTHR38926">
    <property type="entry name" value="F-BOX DOMAIN CONTAINING PROTEIN, EXPRESSED"/>
    <property type="match status" value="1"/>
</dbReference>
<protein>
    <recommendedName>
        <fullName evidence="1">F-box domain-containing protein</fullName>
    </recommendedName>
</protein>
<name>A0A1Y1YEJ8_9FUNG</name>
<dbReference type="InterPro" id="IPR036047">
    <property type="entry name" value="F-box-like_dom_sf"/>
</dbReference>
<dbReference type="InterPro" id="IPR001810">
    <property type="entry name" value="F-box_dom"/>
</dbReference>
<dbReference type="Proteomes" id="UP000193498">
    <property type="component" value="Unassembled WGS sequence"/>
</dbReference>
<keyword evidence="3" id="KW-1185">Reference proteome</keyword>
<dbReference type="SUPFAM" id="SSF81383">
    <property type="entry name" value="F-box domain"/>
    <property type="match status" value="1"/>
</dbReference>
<sequence>MTPLQWTLPVEVLQLIFEHLTMPGDLLNCCLVCSTWSDVGLKCLWRAPALSRMVITKEPDTRLLHFKAPQQSVNSLVKRVEAPNYSTKMLDQLLPWVLQLTNLRVLKFSPGYLTCSRISHFPFRNLRVLEHLSIEQTDLGLVFLYQLLDKCPLLEDLSIQVQKGAHPGISSRSRHAYMPEARQLHRLRIMEEFRLKPCGELREDFLEMVLSATPSVQDFTLTAYGIPNKLAARLNRMCPGITRLRIQNLHVYGNSTLDRRIMDTSEEIAFHFGARLVELEMDLRRSDFTSLMLTLPNSWYERSWTHLRCLKLSGVQIGHQQMVALASGLPRTMQSIEISLPCFETTLTQSIRGKLNLDSWQALFTHCGSSLKTLFVNSSNLPNGFGNVVGKYCNNLKHLALDSATIDEYCVYDIVRSLGNSLSTLHIHSGSLGPRTLHVVAKKCTGLVELSLNKVSKVSNENPAYSNGDQARLYVEPITTTRFLRTLTKLSLVNWGLGQEFFDMLGRMDVSDLVQIHISEPCLPEVDPSSIDTLKTKFPEFAIVD</sequence>